<gene>
    <name evidence="7" type="ORF">BBAD15_g5023</name>
</gene>
<dbReference type="Gene3D" id="3.40.462.20">
    <property type="match status" value="1"/>
</dbReference>
<evidence type="ECO:0000313" key="8">
    <source>
        <dbReference type="Proteomes" id="UP000030106"/>
    </source>
</evidence>
<proteinExistence type="inferred from homology"/>
<dbReference type="InterPro" id="IPR016166">
    <property type="entry name" value="FAD-bd_PCMH"/>
</dbReference>
<evidence type="ECO:0000256" key="5">
    <source>
        <dbReference type="SAM" id="SignalP"/>
    </source>
</evidence>
<organism evidence="7 8">
    <name type="scientific">Beauveria bassiana D1-5</name>
    <dbReference type="NCBI Taxonomy" id="1245745"/>
    <lineage>
        <taxon>Eukaryota</taxon>
        <taxon>Fungi</taxon>
        <taxon>Dikarya</taxon>
        <taxon>Ascomycota</taxon>
        <taxon>Pezizomycotina</taxon>
        <taxon>Sordariomycetes</taxon>
        <taxon>Hypocreomycetidae</taxon>
        <taxon>Hypocreales</taxon>
        <taxon>Cordycipitaceae</taxon>
        <taxon>Beauveria</taxon>
    </lineage>
</organism>
<evidence type="ECO:0000256" key="2">
    <source>
        <dbReference type="ARBA" id="ARBA00022630"/>
    </source>
</evidence>
<feature type="signal peptide" evidence="5">
    <location>
        <begin position="1"/>
        <end position="20"/>
    </location>
</feature>
<feature type="domain" description="FAD-binding PCMH-type" evidence="6">
    <location>
        <begin position="58"/>
        <end position="240"/>
    </location>
</feature>
<dbReference type="InterPro" id="IPR006094">
    <property type="entry name" value="Oxid_FAD_bind_N"/>
</dbReference>
<comment type="similarity">
    <text evidence="1">Belongs to the oxygen-dependent FAD-linked oxidoreductase family.</text>
</comment>
<dbReference type="STRING" id="1245745.A0A0A2W9K3"/>
<dbReference type="HOGENOM" id="CLU_018354_1_1_1"/>
<evidence type="ECO:0000256" key="1">
    <source>
        <dbReference type="ARBA" id="ARBA00005466"/>
    </source>
</evidence>
<dbReference type="GO" id="GO:0071949">
    <property type="term" value="F:FAD binding"/>
    <property type="evidence" value="ECO:0007669"/>
    <property type="project" value="InterPro"/>
</dbReference>
<dbReference type="InterPro" id="IPR050416">
    <property type="entry name" value="FAD-linked_Oxidoreductase"/>
</dbReference>
<dbReference type="InterPro" id="IPR016169">
    <property type="entry name" value="FAD-bd_PCMH_sub2"/>
</dbReference>
<evidence type="ECO:0000256" key="4">
    <source>
        <dbReference type="ARBA" id="ARBA00023002"/>
    </source>
</evidence>
<dbReference type="Pfam" id="PF01565">
    <property type="entry name" value="FAD_binding_4"/>
    <property type="match status" value="1"/>
</dbReference>
<keyword evidence="5" id="KW-0732">Signal</keyword>
<dbReference type="eggNOG" id="KOG1231">
    <property type="taxonomic scope" value="Eukaryota"/>
</dbReference>
<dbReference type="AlphaFoldDB" id="A0A0A2W9K3"/>
<dbReference type="EMBL" id="ANFO01000418">
    <property type="protein sequence ID" value="KGQ09639.1"/>
    <property type="molecule type" value="Genomic_DNA"/>
</dbReference>
<keyword evidence="3" id="KW-0274">FAD</keyword>
<dbReference type="PANTHER" id="PTHR42973">
    <property type="entry name" value="BINDING OXIDOREDUCTASE, PUTATIVE (AFU_ORTHOLOGUE AFUA_1G17690)-RELATED"/>
    <property type="match status" value="1"/>
</dbReference>
<accession>A0A0A2W9K3</accession>
<comment type="caution">
    <text evidence="7">The sequence shown here is derived from an EMBL/GenBank/DDBJ whole genome shotgun (WGS) entry which is preliminary data.</text>
</comment>
<evidence type="ECO:0000259" key="6">
    <source>
        <dbReference type="PROSITE" id="PS51387"/>
    </source>
</evidence>
<dbReference type="Proteomes" id="UP000030106">
    <property type="component" value="Unassembled WGS sequence"/>
</dbReference>
<reference evidence="7 8" key="1">
    <citation type="submission" date="2012-10" db="EMBL/GenBank/DDBJ databases">
        <title>Genome sequencing and analysis of entomopathogenic fungi Beauveria bassiana D1-5.</title>
        <authorList>
            <person name="Li Q."/>
            <person name="Wang L."/>
            <person name="Zhang Z."/>
            <person name="Wang Q."/>
            <person name="Ren J."/>
            <person name="Wang M."/>
            <person name="Xu W."/>
            <person name="Wang J."/>
            <person name="Lu Y."/>
            <person name="Du Q."/>
            <person name="Sun Z."/>
        </authorList>
    </citation>
    <scope>NUCLEOTIDE SEQUENCE [LARGE SCALE GENOMIC DNA]</scope>
    <source>
        <strain evidence="7 8">D1-5</strain>
    </source>
</reference>
<dbReference type="GO" id="GO:0016491">
    <property type="term" value="F:oxidoreductase activity"/>
    <property type="evidence" value="ECO:0007669"/>
    <property type="project" value="UniProtKB-KW"/>
</dbReference>
<dbReference type="PROSITE" id="PS51387">
    <property type="entry name" value="FAD_PCMH"/>
    <property type="match status" value="1"/>
</dbReference>
<evidence type="ECO:0000313" key="7">
    <source>
        <dbReference type="EMBL" id="KGQ09639.1"/>
    </source>
</evidence>
<protein>
    <submittedName>
        <fullName evidence="7">6-hydroxy-D-nicotine oxidase</fullName>
    </submittedName>
</protein>
<dbReference type="OrthoDB" id="2151789at2759"/>
<dbReference type="PANTHER" id="PTHR42973:SF54">
    <property type="entry name" value="FAD-BINDING PCMH-TYPE DOMAIN-CONTAINING PROTEIN"/>
    <property type="match status" value="1"/>
</dbReference>
<dbReference type="InterPro" id="IPR036318">
    <property type="entry name" value="FAD-bd_PCMH-like_sf"/>
</dbReference>
<dbReference type="Gene3D" id="3.30.465.10">
    <property type="match status" value="2"/>
</dbReference>
<feature type="chain" id="PRO_5001996525" evidence="5">
    <location>
        <begin position="21"/>
        <end position="486"/>
    </location>
</feature>
<sequence>MRLPPRLGLISVLLNAGVFANNILNACSALSDSLGDRVAYPNSTTYTTCMSYWSARQSTQRPACLITPATASEVALVLTTLISASAPFTVRAGGHTAHANGSNTDYGVTIDLALLRTLRLHDDDDDDDGTIVSVGAGLRWGDVSAALDPRGLAVLGGRPAPRRRLLVVLASGEIVHASAEQHQDLFRALKGGGGSSFGVVTRFDLATIRQGDLWTRTVVFAGGQAKEAIAEAATALITRGIEDDPDAHAYFVRAHQPSYGGFINLASFFHATPPPALSASTYATPPAFEPFDAIPGALSNISMVANLTTVSRSISTPYGQRQAWSNIAFAAGSPTVITKLLSLWEDAILEIVPQAAARGATYSPFAIYQAISSSHLRASHERGGNSMGLSPGDGPMVMMHFLTAWDDEALDEAVLQSTRELVRGAEEETRRRGASRRFVYMNYGGEWQHVLQRYGPKNYLELLQTSLRYDPQRHLQRLWRGYFKLY</sequence>
<keyword evidence="2" id="KW-0285">Flavoprotein</keyword>
<name>A0A0A2W9K3_BEABA</name>
<dbReference type="SUPFAM" id="SSF56176">
    <property type="entry name" value="FAD-binding/transporter-associated domain-like"/>
    <property type="match status" value="1"/>
</dbReference>
<evidence type="ECO:0000256" key="3">
    <source>
        <dbReference type="ARBA" id="ARBA00022827"/>
    </source>
</evidence>
<keyword evidence="4" id="KW-0560">Oxidoreductase</keyword>